<name>A0A836HXE0_LEIEN</name>
<accession>A0A836HXE0</accession>
<comment type="caution">
    <text evidence="3">The sequence shown here is derived from an EMBL/GenBank/DDBJ whole genome shotgun (WGS) entry which is preliminary data.</text>
</comment>
<reference evidence="3 4" key="1">
    <citation type="submission" date="2021-02" db="EMBL/GenBank/DDBJ databases">
        <title>Leishmania (Mundinia) enrietti genome sequencing and assembly.</title>
        <authorList>
            <person name="Almutairi H."/>
            <person name="Gatherer D."/>
        </authorList>
    </citation>
    <scope>NUCLEOTIDE SEQUENCE [LARGE SCALE GENOMIC DNA]</scope>
    <source>
        <strain evidence="3">CUR178</strain>
    </source>
</reference>
<feature type="compositionally biased region" description="Low complexity" evidence="1">
    <location>
        <begin position="243"/>
        <end position="264"/>
    </location>
</feature>
<dbReference type="OrthoDB" id="267517at2759"/>
<dbReference type="PROSITE" id="PS51788">
    <property type="entry name" value="CULT"/>
    <property type="match status" value="1"/>
</dbReference>
<dbReference type="InterPro" id="IPR034750">
    <property type="entry name" value="CULT"/>
</dbReference>
<proteinExistence type="predicted"/>
<dbReference type="RefSeq" id="XP_067695226.1">
    <property type="nucleotide sequence ID" value="XM_067838840.1"/>
</dbReference>
<dbReference type="Proteomes" id="UP000674179">
    <property type="component" value="Chromosome 9"/>
</dbReference>
<sequence>MNASRPILSTASAFPDPPDTVEALLCDGCRCPIGSLWDVLPAEPTAPAWKEHVYSYELDLFVNGSPPIQAYSATNAGARRFDLLRLAPHVTVHRVAASGSAAPPSGVDDCRPCNVGASATSAAAVDAKKCEGRMQVEDVSTARAGPADAIGTRGSAFTTLHAPAFVECDTSVYSSEHSFFSGYAWCFCHCNNCGAFLGWGFAAEDRLRAARRLRRGDGSGSASETSDGSRTRAKGAREEEEMGSGTTETATAAAAGGSQPAESSPTSVALTAPLDQRQRPPRGPSGDGSDEYTSVTTLDNRSSSAIGGSSDAGRAGHEYTNTGVTPDFIGIIITHCTGEPEYPIASLIREVERRAVRQRRRVRVEALTRRLDALLPQLRDSYRAHEIYHDYHALRQLLYAAPLALSPVASGESAAASAALLSDVDEDGVPARMHAAVEAAGEQRPWRGWAWQQRQRQAQQLTQRWRQQVSSDHGGDGRGSSDSGRHSSSRSGGDSPS</sequence>
<dbReference type="EMBL" id="JAFHKP010000009">
    <property type="protein sequence ID" value="KAG5484600.1"/>
    <property type="molecule type" value="Genomic_DNA"/>
</dbReference>
<feature type="compositionally biased region" description="Polar residues" evidence="1">
    <location>
        <begin position="291"/>
        <end position="301"/>
    </location>
</feature>
<protein>
    <recommendedName>
        <fullName evidence="2">CULT domain-containing protein</fullName>
    </recommendedName>
</protein>
<feature type="compositionally biased region" description="Low complexity" evidence="1">
    <location>
        <begin position="302"/>
        <end position="313"/>
    </location>
</feature>
<dbReference type="Gene3D" id="2.170.150.20">
    <property type="entry name" value="Peptide methionine sulfoxide reductase"/>
    <property type="match status" value="1"/>
</dbReference>
<feature type="region of interest" description="Disordered" evidence="1">
    <location>
        <begin position="448"/>
        <end position="497"/>
    </location>
</feature>
<dbReference type="GeneID" id="94174350"/>
<organism evidence="3 4">
    <name type="scientific">Leishmania enriettii</name>
    <dbReference type="NCBI Taxonomy" id="5663"/>
    <lineage>
        <taxon>Eukaryota</taxon>
        <taxon>Discoba</taxon>
        <taxon>Euglenozoa</taxon>
        <taxon>Kinetoplastea</taxon>
        <taxon>Metakinetoplastina</taxon>
        <taxon>Trypanosomatida</taxon>
        <taxon>Trypanosomatidae</taxon>
        <taxon>Leishmaniinae</taxon>
        <taxon>Leishmania</taxon>
    </lineage>
</organism>
<dbReference type="AlphaFoldDB" id="A0A836HXE0"/>
<evidence type="ECO:0000313" key="3">
    <source>
        <dbReference type="EMBL" id="KAG5484600.1"/>
    </source>
</evidence>
<evidence type="ECO:0000259" key="2">
    <source>
        <dbReference type="PROSITE" id="PS51788"/>
    </source>
</evidence>
<keyword evidence="4" id="KW-1185">Reference proteome</keyword>
<feature type="compositionally biased region" description="Low complexity" evidence="1">
    <location>
        <begin position="448"/>
        <end position="472"/>
    </location>
</feature>
<feature type="region of interest" description="Disordered" evidence="1">
    <location>
        <begin position="213"/>
        <end position="320"/>
    </location>
</feature>
<feature type="domain" description="CULT" evidence="2">
    <location>
        <begin position="21"/>
        <end position="340"/>
    </location>
</feature>
<evidence type="ECO:0000313" key="4">
    <source>
        <dbReference type="Proteomes" id="UP000674179"/>
    </source>
</evidence>
<dbReference type="KEGG" id="lenr:94174350"/>
<evidence type="ECO:0000256" key="1">
    <source>
        <dbReference type="SAM" id="MobiDB-lite"/>
    </source>
</evidence>
<gene>
    <name evidence="3" type="ORF">CUR178_07191</name>
</gene>